<comment type="similarity">
    <text evidence="2 8">Belongs to the universal ribosomal protein uL10 family.</text>
</comment>
<evidence type="ECO:0000256" key="4">
    <source>
        <dbReference type="ARBA" id="ARBA00022884"/>
    </source>
</evidence>
<keyword evidence="5 8" id="KW-0689">Ribosomal protein</keyword>
<organism evidence="9 10">
    <name type="scientific">Orientia chuto str. Dubai</name>
    <dbReference type="NCBI Taxonomy" id="1359168"/>
    <lineage>
        <taxon>Bacteria</taxon>
        <taxon>Pseudomonadati</taxon>
        <taxon>Pseudomonadota</taxon>
        <taxon>Alphaproteobacteria</taxon>
        <taxon>Rickettsiales</taxon>
        <taxon>Rickettsiaceae</taxon>
        <taxon>Rickettsieae</taxon>
        <taxon>Orientia</taxon>
    </lineage>
</organism>
<dbReference type="HAMAP" id="MF_00362">
    <property type="entry name" value="Ribosomal_uL10"/>
    <property type="match status" value="1"/>
</dbReference>
<dbReference type="GO" id="GO:0015934">
    <property type="term" value="C:large ribosomal subunit"/>
    <property type="evidence" value="ECO:0007669"/>
    <property type="project" value="InterPro"/>
</dbReference>
<dbReference type="Proteomes" id="UP000033616">
    <property type="component" value="Unassembled WGS sequence"/>
</dbReference>
<evidence type="ECO:0000256" key="1">
    <source>
        <dbReference type="ARBA" id="ARBA00002633"/>
    </source>
</evidence>
<evidence type="ECO:0000256" key="5">
    <source>
        <dbReference type="ARBA" id="ARBA00022980"/>
    </source>
</evidence>
<dbReference type="EMBL" id="LANP01000001">
    <property type="protein sequence ID" value="KJV57485.1"/>
    <property type="molecule type" value="Genomic_DNA"/>
</dbReference>
<dbReference type="PANTHER" id="PTHR11560">
    <property type="entry name" value="39S RIBOSOMAL PROTEIN L10, MITOCHONDRIAL"/>
    <property type="match status" value="1"/>
</dbReference>
<dbReference type="RefSeq" id="WP_045796861.1">
    <property type="nucleotide sequence ID" value="NZ_LANP01000001.1"/>
</dbReference>
<keyword evidence="3 8" id="KW-0699">rRNA-binding</keyword>
<comment type="function">
    <text evidence="1 8">Forms part of the ribosomal stalk, playing a central role in the interaction of the ribosome with GTP-bound translation factors.</text>
</comment>
<evidence type="ECO:0000313" key="9">
    <source>
        <dbReference type="EMBL" id="KJV57485.1"/>
    </source>
</evidence>
<protein>
    <recommendedName>
        <fullName evidence="7 8">Large ribosomal subunit protein uL10</fullName>
    </recommendedName>
</protein>
<keyword evidence="10" id="KW-1185">Reference proteome</keyword>
<dbReference type="Gene3D" id="3.30.70.1730">
    <property type="match status" value="1"/>
</dbReference>
<evidence type="ECO:0000256" key="3">
    <source>
        <dbReference type="ARBA" id="ARBA00022730"/>
    </source>
</evidence>
<keyword evidence="4 8" id="KW-0694">RNA-binding</keyword>
<dbReference type="OrthoDB" id="9791972at2"/>
<dbReference type="AlphaFoldDB" id="A0A0F3MP14"/>
<dbReference type="STRING" id="1359168.OCHUTO_0018"/>
<comment type="subunit">
    <text evidence="8">Part of the ribosomal stalk of the 50S ribosomal subunit. The N-terminus interacts with L11 and the large rRNA to form the base of the stalk. The C-terminus forms an elongated spine to which L12 dimers bind in a sequential fashion forming a multimeric L10(L12)X complex.</text>
</comment>
<dbReference type="PROSITE" id="PS01109">
    <property type="entry name" value="RIBOSOMAL_L10"/>
    <property type="match status" value="1"/>
</dbReference>
<dbReference type="CDD" id="cd05797">
    <property type="entry name" value="Ribosomal_L10"/>
    <property type="match status" value="1"/>
</dbReference>
<dbReference type="GO" id="GO:0006412">
    <property type="term" value="P:translation"/>
    <property type="evidence" value="ECO:0007669"/>
    <property type="project" value="UniProtKB-UniRule"/>
</dbReference>
<dbReference type="InterPro" id="IPR047865">
    <property type="entry name" value="Ribosomal_uL10_bac_type"/>
</dbReference>
<accession>A0A0F3MP14</accession>
<evidence type="ECO:0000256" key="6">
    <source>
        <dbReference type="ARBA" id="ARBA00023274"/>
    </source>
</evidence>
<sequence length="168" mass="19051">MLYSKKKEAVKFLEELYKNVNIIVVLHYHGLTVAQLTQIRKDLRVTGAKLKIIKNTLAKIAVKNLNIKQVDMFSGPVAIAYSKEYITVPKVIFKFTNQYPNLKIIGGFVDQKVATIDNIKQLASFATSESHKINFVNLLQLPIRRFVVVSQSSLVKLVTVLKNYVNKS</sequence>
<reference evidence="9 10" key="1">
    <citation type="submission" date="2015-02" db="EMBL/GenBank/DDBJ databases">
        <title>Genome Sequencing of Rickettsiales.</title>
        <authorList>
            <person name="Daugherty S.C."/>
            <person name="Su Q."/>
            <person name="Abolude K."/>
            <person name="Beier-Sexton M."/>
            <person name="Carlyon J.A."/>
            <person name="Carter R."/>
            <person name="Day N.P."/>
            <person name="Dumler S.J."/>
            <person name="Dyachenko V."/>
            <person name="Godinez A."/>
            <person name="Kurtti T.J."/>
            <person name="Lichay M."/>
            <person name="Mullins K.E."/>
            <person name="Ott S."/>
            <person name="Pappas-Brown V."/>
            <person name="Paris D.H."/>
            <person name="Patel P."/>
            <person name="Richards A.L."/>
            <person name="Sadzewicz L."/>
            <person name="Sears K."/>
            <person name="Seidman D."/>
            <person name="Sengamalay N."/>
            <person name="Stenos J."/>
            <person name="Tallon L.J."/>
            <person name="Vincent G."/>
            <person name="Fraser C.M."/>
            <person name="Munderloh U."/>
            <person name="Dunning-Hotopp J.C."/>
        </authorList>
    </citation>
    <scope>NUCLEOTIDE SEQUENCE [LARGE SCALE GENOMIC DNA]</scope>
    <source>
        <strain evidence="9 10">Fuller</strain>
    </source>
</reference>
<dbReference type="InterPro" id="IPR043141">
    <property type="entry name" value="Ribosomal_uL10-like_sf"/>
</dbReference>
<comment type="caution">
    <text evidence="9">The sequence shown here is derived from an EMBL/GenBank/DDBJ whole genome shotgun (WGS) entry which is preliminary data.</text>
</comment>
<dbReference type="GO" id="GO:0070180">
    <property type="term" value="F:large ribosomal subunit rRNA binding"/>
    <property type="evidence" value="ECO:0007669"/>
    <property type="project" value="UniProtKB-UniRule"/>
</dbReference>
<dbReference type="GO" id="GO:0003735">
    <property type="term" value="F:structural constituent of ribosome"/>
    <property type="evidence" value="ECO:0007669"/>
    <property type="project" value="InterPro"/>
</dbReference>
<keyword evidence="6 8" id="KW-0687">Ribonucleoprotein</keyword>
<dbReference type="InterPro" id="IPR022973">
    <property type="entry name" value="Ribosomal_uL10_bac"/>
</dbReference>
<evidence type="ECO:0000313" key="10">
    <source>
        <dbReference type="Proteomes" id="UP000033616"/>
    </source>
</evidence>
<dbReference type="NCBIfam" id="NF000955">
    <property type="entry name" value="PRK00099.1-1"/>
    <property type="match status" value="1"/>
</dbReference>
<evidence type="ECO:0000256" key="8">
    <source>
        <dbReference type="HAMAP-Rule" id="MF_00362"/>
    </source>
</evidence>
<evidence type="ECO:0000256" key="7">
    <source>
        <dbReference type="ARBA" id="ARBA00035202"/>
    </source>
</evidence>
<dbReference type="InterPro" id="IPR002363">
    <property type="entry name" value="Ribosomal_uL10_CS_bac"/>
</dbReference>
<dbReference type="InterPro" id="IPR001790">
    <property type="entry name" value="Ribosomal_uL10"/>
</dbReference>
<name>A0A0F3MP14_9RICK</name>
<proteinExistence type="inferred from homology"/>
<dbReference type="PATRIC" id="fig|1359168.3.peg.20"/>
<dbReference type="SUPFAM" id="SSF160369">
    <property type="entry name" value="Ribosomal protein L10-like"/>
    <property type="match status" value="1"/>
</dbReference>
<dbReference type="Pfam" id="PF00466">
    <property type="entry name" value="Ribosomal_L10"/>
    <property type="match status" value="1"/>
</dbReference>
<evidence type="ECO:0000256" key="2">
    <source>
        <dbReference type="ARBA" id="ARBA00008889"/>
    </source>
</evidence>
<gene>
    <name evidence="8" type="primary">rplJ</name>
    <name evidence="9" type="ORF">OCHUTO_0018</name>
</gene>